<dbReference type="KEGG" id="theu:HPC62_09560"/>
<feature type="binding site" evidence="7">
    <location>
        <position position="95"/>
    </location>
    <ligand>
        <name>substrate</name>
    </ligand>
</feature>
<sequence length="221" mass="24775">MNDTPPNGKPTESESLLLHLSTDHTVPADAETTVRRLRRTNLYLVGMMGCGKTTVGRLVAQKLGYQFFDTDTLIETATHQTVAQVFAERGEAGFRDLETQILAELSSYAYGSLAIATGGGAVLRPQNWSYLHHGIVIWLDVPADQLYYRLRHSTTRPLLQDPDPRQRIQELLDQRRPLYAQADVHVQLRGRESPEFVTARVLEAIARAIRPEAEDPEAEAE</sequence>
<evidence type="ECO:0000256" key="7">
    <source>
        <dbReference type="HAMAP-Rule" id="MF_00109"/>
    </source>
</evidence>
<evidence type="ECO:0000313" key="9">
    <source>
        <dbReference type="Proteomes" id="UP000505210"/>
    </source>
</evidence>
<feature type="binding site" evidence="7">
    <location>
        <position position="156"/>
    </location>
    <ligand>
        <name>ATP</name>
        <dbReference type="ChEBI" id="CHEBI:30616"/>
    </ligand>
</feature>
<comment type="catalytic activity">
    <reaction evidence="7">
        <text>shikimate + ATP = 3-phosphoshikimate + ADP + H(+)</text>
        <dbReference type="Rhea" id="RHEA:13121"/>
        <dbReference type="ChEBI" id="CHEBI:15378"/>
        <dbReference type="ChEBI" id="CHEBI:30616"/>
        <dbReference type="ChEBI" id="CHEBI:36208"/>
        <dbReference type="ChEBI" id="CHEBI:145989"/>
        <dbReference type="ChEBI" id="CHEBI:456216"/>
        <dbReference type="EC" id="2.7.1.71"/>
    </reaction>
</comment>
<keyword evidence="5 7" id="KW-0067">ATP-binding</keyword>
<comment type="similarity">
    <text evidence="7">Belongs to the shikimate kinase family.</text>
</comment>
<evidence type="ECO:0000256" key="4">
    <source>
        <dbReference type="ARBA" id="ARBA00022777"/>
    </source>
</evidence>
<evidence type="ECO:0000256" key="3">
    <source>
        <dbReference type="ARBA" id="ARBA00022741"/>
    </source>
</evidence>
<keyword evidence="9" id="KW-1185">Reference proteome</keyword>
<keyword evidence="1 7" id="KW-0028">Amino-acid biosynthesis</keyword>
<protein>
    <recommendedName>
        <fullName evidence="7">Shikimate kinase</fullName>
        <shortName evidence="7">SK</shortName>
        <ecNumber evidence="7">2.7.1.71</ecNumber>
    </recommendedName>
</protein>
<evidence type="ECO:0000313" key="8">
    <source>
        <dbReference type="EMBL" id="QKD82395.1"/>
    </source>
</evidence>
<evidence type="ECO:0000256" key="2">
    <source>
        <dbReference type="ARBA" id="ARBA00022679"/>
    </source>
</evidence>
<comment type="pathway">
    <text evidence="7">Metabolic intermediate biosynthesis; chorismate biosynthesis; chorismate from D-erythrose 4-phosphate and phosphoenolpyruvate: step 5/7.</text>
</comment>
<dbReference type="Pfam" id="PF01202">
    <property type="entry name" value="SKI"/>
    <property type="match status" value="1"/>
</dbReference>
<dbReference type="UniPathway" id="UPA00053">
    <property type="reaction ID" value="UER00088"/>
</dbReference>
<dbReference type="GO" id="GO:0009073">
    <property type="term" value="P:aromatic amino acid family biosynthetic process"/>
    <property type="evidence" value="ECO:0007669"/>
    <property type="project" value="UniProtKB-KW"/>
</dbReference>
<dbReference type="RefSeq" id="WP_172355159.1">
    <property type="nucleotide sequence ID" value="NZ_CP053661.1"/>
</dbReference>
<dbReference type="PRINTS" id="PR01100">
    <property type="entry name" value="SHIKIMTKNASE"/>
</dbReference>
<feature type="binding site" evidence="7">
    <location>
        <position position="175"/>
    </location>
    <ligand>
        <name>substrate</name>
    </ligand>
</feature>
<dbReference type="GO" id="GO:0009423">
    <property type="term" value="P:chorismate biosynthetic process"/>
    <property type="evidence" value="ECO:0007669"/>
    <property type="project" value="UniProtKB-UniRule"/>
</dbReference>
<comment type="subcellular location">
    <subcellularLocation>
        <location evidence="7">Cytoplasm</location>
    </subcellularLocation>
</comment>
<evidence type="ECO:0000256" key="1">
    <source>
        <dbReference type="ARBA" id="ARBA00022605"/>
    </source>
</evidence>
<dbReference type="PANTHER" id="PTHR21087">
    <property type="entry name" value="SHIKIMATE KINASE"/>
    <property type="match status" value="1"/>
</dbReference>
<dbReference type="EMBL" id="CP053661">
    <property type="protein sequence ID" value="QKD82395.1"/>
    <property type="molecule type" value="Genomic_DNA"/>
</dbReference>
<dbReference type="CDD" id="cd00464">
    <property type="entry name" value="SK"/>
    <property type="match status" value="1"/>
</dbReference>
<dbReference type="InterPro" id="IPR031322">
    <property type="entry name" value="Shikimate/glucono_kinase"/>
</dbReference>
<reference evidence="8 9" key="1">
    <citation type="submission" date="2020-05" db="EMBL/GenBank/DDBJ databases">
        <title>Complete genome sequence of of a novel Thermoleptolyngbya strain isolated from hot springs of Ganzi, Sichuan China.</title>
        <authorList>
            <person name="Tang J."/>
            <person name="Daroch M."/>
            <person name="Li L."/>
            <person name="Waleron K."/>
            <person name="Waleron M."/>
            <person name="Waleron M."/>
        </authorList>
    </citation>
    <scope>NUCLEOTIDE SEQUENCE [LARGE SCALE GENOMIC DNA]</scope>
    <source>
        <strain evidence="8 9">PKUAC-SCTA183</strain>
    </source>
</reference>
<dbReference type="HAMAP" id="MF_00109">
    <property type="entry name" value="Shikimate_kinase"/>
    <property type="match status" value="1"/>
</dbReference>
<evidence type="ECO:0000256" key="6">
    <source>
        <dbReference type="ARBA" id="ARBA00023141"/>
    </source>
</evidence>
<dbReference type="Proteomes" id="UP000505210">
    <property type="component" value="Chromosome"/>
</dbReference>
<dbReference type="AlphaFoldDB" id="A0A6M8BIW3"/>
<evidence type="ECO:0000256" key="5">
    <source>
        <dbReference type="ARBA" id="ARBA00022840"/>
    </source>
</evidence>
<organism evidence="8 9">
    <name type="scientific">Thermoleptolyngbya sichuanensis A183</name>
    <dbReference type="NCBI Taxonomy" id="2737172"/>
    <lineage>
        <taxon>Bacteria</taxon>
        <taxon>Bacillati</taxon>
        <taxon>Cyanobacteriota</taxon>
        <taxon>Cyanophyceae</taxon>
        <taxon>Oculatellales</taxon>
        <taxon>Oculatellaceae</taxon>
        <taxon>Thermoleptolyngbya</taxon>
        <taxon>Thermoleptolyngbya sichuanensis</taxon>
    </lineage>
</organism>
<keyword evidence="7" id="KW-0460">Magnesium</keyword>
<feature type="binding site" evidence="7">
    <location>
        <position position="71"/>
    </location>
    <ligand>
        <name>substrate</name>
    </ligand>
</feature>
<keyword evidence="4 7" id="KW-0418">Kinase</keyword>
<dbReference type="GO" id="GO:0005829">
    <property type="term" value="C:cytosol"/>
    <property type="evidence" value="ECO:0007669"/>
    <property type="project" value="TreeGrafter"/>
</dbReference>
<dbReference type="InterPro" id="IPR027417">
    <property type="entry name" value="P-loop_NTPase"/>
</dbReference>
<dbReference type="GO" id="GO:0008652">
    <property type="term" value="P:amino acid biosynthetic process"/>
    <property type="evidence" value="ECO:0007669"/>
    <property type="project" value="UniProtKB-KW"/>
</dbReference>
<keyword evidence="6 7" id="KW-0057">Aromatic amino acid biosynthesis</keyword>
<feature type="binding site" evidence="7">
    <location>
        <position position="119"/>
    </location>
    <ligand>
        <name>substrate</name>
    </ligand>
</feature>
<feature type="binding site" evidence="7">
    <location>
        <begin position="49"/>
        <end position="54"/>
    </location>
    <ligand>
        <name>ATP</name>
        <dbReference type="ChEBI" id="CHEBI:30616"/>
    </ligand>
</feature>
<keyword evidence="7" id="KW-0963">Cytoplasm</keyword>
<proteinExistence type="inferred from homology"/>
<feature type="binding site" evidence="7">
    <location>
        <position position="191"/>
    </location>
    <ligand>
        <name>ATP</name>
        <dbReference type="ChEBI" id="CHEBI:30616"/>
    </ligand>
</feature>
<dbReference type="GO" id="GO:0004765">
    <property type="term" value="F:shikimate kinase activity"/>
    <property type="evidence" value="ECO:0007669"/>
    <property type="project" value="UniProtKB-UniRule"/>
</dbReference>
<dbReference type="InterPro" id="IPR000623">
    <property type="entry name" value="Shikimate_kinase/TSH1"/>
</dbReference>
<keyword evidence="2 7" id="KW-0808">Transferase</keyword>
<dbReference type="SUPFAM" id="SSF52540">
    <property type="entry name" value="P-loop containing nucleoside triphosphate hydrolases"/>
    <property type="match status" value="1"/>
</dbReference>
<dbReference type="GO" id="GO:0005524">
    <property type="term" value="F:ATP binding"/>
    <property type="evidence" value="ECO:0007669"/>
    <property type="project" value="UniProtKB-UniRule"/>
</dbReference>
<dbReference type="PANTHER" id="PTHR21087:SF16">
    <property type="entry name" value="SHIKIMATE KINASE 1, CHLOROPLASTIC"/>
    <property type="match status" value="1"/>
</dbReference>
<feature type="binding site" evidence="7">
    <location>
        <position position="53"/>
    </location>
    <ligand>
        <name>Mg(2+)</name>
        <dbReference type="ChEBI" id="CHEBI:18420"/>
    </ligand>
</feature>
<keyword evidence="3 7" id="KW-0547">Nucleotide-binding</keyword>
<comment type="cofactor">
    <cofactor evidence="7">
        <name>Mg(2+)</name>
        <dbReference type="ChEBI" id="CHEBI:18420"/>
    </cofactor>
    <text evidence="7">Binds 1 Mg(2+) ion per subunit.</text>
</comment>
<name>A0A6M8BIW3_9CYAN</name>
<accession>A0A6M8BIW3</accession>
<dbReference type="GO" id="GO:0000287">
    <property type="term" value="F:magnesium ion binding"/>
    <property type="evidence" value="ECO:0007669"/>
    <property type="project" value="UniProtKB-UniRule"/>
</dbReference>
<comment type="function">
    <text evidence="7">Catalyzes the specific phosphorylation of the 3-hydroxyl group of shikimic acid using ATP as a cosubstrate.</text>
</comment>
<dbReference type="EC" id="2.7.1.71" evidence="7"/>
<comment type="subunit">
    <text evidence="7">Monomer.</text>
</comment>
<keyword evidence="7" id="KW-0479">Metal-binding</keyword>
<gene>
    <name evidence="7" type="primary">aroK</name>
    <name evidence="8" type="ORF">HPC62_09560</name>
</gene>
<dbReference type="Gene3D" id="3.40.50.300">
    <property type="entry name" value="P-loop containing nucleotide triphosphate hydrolases"/>
    <property type="match status" value="1"/>
</dbReference>